<dbReference type="InterPro" id="IPR031304">
    <property type="entry name" value="SLT_2"/>
</dbReference>
<dbReference type="NCBIfam" id="TIGR02283">
    <property type="entry name" value="MltB_2"/>
    <property type="match status" value="1"/>
</dbReference>
<dbReference type="Pfam" id="PF13406">
    <property type="entry name" value="SLT_2"/>
    <property type="match status" value="1"/>
</dbReference>
<dbReference type="SUPFAM" id="SSF53955">
    <property type="entry name" value="Lysozyme-like"/>
    <property type="match status" value="1"/>
</dbReference>
<dbReference type="InterPro" id="IPR023346">
    <property type="entry name" value="Lysozyme-like_dom_sf"/>
</dbReference>
<dbReference type="Gene3D" id="1.10.8.350">
    <property type="entry name" value="Bacterial muramidase"/>
    <property type="match status" value="1"/>
</dbReference>
<feature type="non-terminal residue" evidence="2">
    <location>
        <position position="224"/>
    </location>
</feature>
<dbReference type="CDD" id="cd13399">
    <property type="entry name" value="Slt35-like"/>
    <property type="match status" value="1"/>
</dbReference>
<feature type="domain" description="Transglycosylase SLT" evidence="1">
    <location>
        <begin position="29"/>
        <end position="224"/>
    </location>
</feature>
<dbReference type="InterPro" id="IPR043426">
    <property type="entry name" value="MltB-like"/>
</dbReference>
<evidence type="ECO:0000313" key="2">
    <source>
        <dbReference type="EMBL" id="SVD86748.1"/>
    </source>
</evidence>
<name>A0A382YW31_9ZZZZ</name>
<evidence type="ECO:0000259" key="1">
    <source>
        <dbReference type="Pfam" id="PF13406"/>
    </source>
</evidence>
<organism evidence="2">
    <name type="scientific">marine metagenome</name>
    <dbReference type="NCBI Taxonomy" id="408172"/>
    <lineage>
        <taxon>unclassified sequences</taxon>
        <taxon>metagenomes</taxon>
        <taxon>ecological metagenomes</taxon>
    </lineage>
</organism>
<dbReference type="GO" id="GO:0008933">
    <property type="term" value="F:peptidoglycan lytic transglycosylase activity"/>
    <property type="evidence" value="ECO:0007669"/>
    <property type="project" value="TreeGrafter"/>
</dbReference>
<dbReference type="GO" id="GO:0009253">
    <property type="term" value="P:peptidoglycan catabolic process"/>
    <property type="evidence" value="ECO:0007669"/>
    <property type="project" value="TreeGrafter"/>
</dbReference>
<protein>
    <recommendedName>
        <fullName evidence="1">Transglycosylase SLT domain-containing protein</fullName>
    </recommendedName>
</protein>
<dbReference type="PANTHER" id="PTHR30163">
    <property type="entry name" value="MEMBRANE-BOUND LYTIC MUREIN TRANSGLYCOSYLASE B"/>
    <property type="match status" value="1"/>
</dbReference>
<dbReference type="AlphaFoldDB" id="A0A382YW31"/>
<reference evidence="2" key="1">
    <citation type="submission" date="2018-05" db="EMBL/GenBank/DDBJ databases">
        <authorList>
            <person name="Lanie J.A."/>
            <person name="Ng W.-L."/>
            <person name="Kazmierczak K.M."/>
            <person name="Andrzejewski T.M."/>
            <person name="Davidsen T.M."/>
            <person name="Wayne K.J."/>
            <person name="Tettelin H."/>
            <person name="Glass J.I."/>
            <person name="Rusch D."/>
            <person name="Podicherti R."/>
            <person name="Tsui H.-C.T."/>
            <person name="Winkler M.E."/>
        </authorList>
    </citation>
    <scope>NUCLEOTIDE SEQUENCE</scope>
</reference>
<feature type="non-terminal residue" evidence="2">
    <location>
        <position position="1"/>
    </location>
</feature>
<dbReference type="FunFam" id="1.10.8.350:FF:000001">
    <property type="entry name" value="Lytic murein transglycosylase B"/>
    <property type="match status" value="1"/>
</dbReference>
<sequence length="224" mass="25398">VKNFYLICLVIGSVLFFSTGSSVALDDKFKDWLMLVRSEALMSGVSESTLAQAFSDVKLVPRIIELDRNQPEGRQTFTQYLQRVVPETRIEAAQKRLTEHRVLLEQVGNYYQLQPRFIIALWGIESDFGRFTGGFSVINALATLAYDGRRSTFFRAELIDALRILDKGDIELSAMTGSWAGAMGQSQFMPSSYRRFAVDYDQDGRRDIWATHADVFASIANYLH</sequence>
<dbReference type="PANTHER" id="PTHR30163:SF8">
    <property type="entry name" value="LYTIC MUREIN TRANSGLYCOSYLASE"/>
    <property type="match status" value="1"/>
</dbReference>
<dbReference type="EMBL" id="UINC01178538">
    <property type="protein sequence ID" value="SVD86748.1"/>
    <property type="molecule type" value="Genomic_DNA"/>
</dbReference>
<gene>
    <name evidence="2" type="ORF">METZ01_LOCUS439602</name>
</gene>
<accession>A0A382YW31</accession>
<dbReference type="InterPro" id="IPR011970">
    <property type="entry name" value="MltB_2"/>
</dbReference>
<proteinExistence type="predicted"/>